<protein>
    <submittedName>
        <fullName evidence="2">Uncharacterized protein</fullName>
    </submittedName>
</protein>
<sequence length="58" mass="6448">CRPHLASTRSRCSPTPVRGRTGSSTTTRRRPASGCGSPRKAVRWSRSRTPRRWTPPSS</sequence>
<reference evidence="2" key="1">
    <citation type="submission" date="2020-02" db="EMBL/GenBank/DDBJ databases">
        <authorList>
            <person name="Meier V. D."/>
        </authorList>
    </citation>
    <scope>NUCLEOTIDE SEQUENCE</scope>
    <source>
        <strain evidence="2">AVDCRST_MAG40</strain>
    </source>
</reference>
<evidence type="ECO:0000256" key="1">
    <source>
        <dbReference type="SAM" id="MobiDB-lite"/>
    </source>
</evidence>
<feature type="region of interest" description="Disordered" evidence="1">
    <location>
        <begin position="1"/>
        <end position="58"/>
    </location>
</feature>
<feature type="compositionally biased region" description="Basic residues" evidence="1">
    <location>
        <begin position="40"/>
        <end position="51"/>
    </location>
</feature>
<evidence type="ECO:0000313" key="2">
    <source>
        <dbReference type="EMBL" id="CAA9301867.1"/>
    </source>
</evidence>
<proteinExistence type="predicted"/>
<feature type="non-terminal residue" evidence="2">
    <location>
        <position position="1"/>
    </location>
</feature>
<gene>
    <name evidence="2" type="ORF">AVDCRST_MAG40-410</name>
</gene>
<organism evidence="2">
    <name type="scientific">uncultured Gemmatimonadaceae bacterium</name>
    <dbReference type="NCBI Taxonomy" id="246130"/>
    <lineage>
        <taxon>Bacteria</taxon>
        <taxon>Pseudomonadati</taxon>
        <taxon>Gemmatimonadota</taxon>
        <taxon>Gemmatimonadia</taxon>
        <taxon>Gemmatimonadales</taxon>
        <taxon>Gemmatimonadaceae</taxon>
        <taxon>environmental samples</taxon>
    </lineage>
</organism>
<dbReference type="EMBL" id="CADCTX010000118">
    <property type="protein sequence ID" value="CAA9301867.1"/>
    <property type="molecule type" value="Genomic_DNA"/>
</dbReference>
<dbReference type="AlphaFoldDB" id="A0A6J4KC46"/>
<accession>A0A6J4KC46</accession>
<name>A0A6J4KC46_9BACT</name>
<feature type="non-terminal residue" evidence="2">
    <location>
        <position position="58"/>
    </location>
</feature>